<dbReference type="InterPro" id="IPR009061">
    <property type="entry name" value="DNA-bd_dom_put_sf"/>
</dbReference>
<evidence type="ECO:0000256" key="1">
    <source>
        <dbReference type="ARBA" id="ARBA00023125"/>
    </source>
</evidence>
<comment type="caution">
    <text evidence="3">The sequence shown here is derived from an EMBL/GenBank/DDBJ whole genome shotgun (WGS) entry which is preliminary data.</text>
</comment>
<dbReference type="PRINTS" id="PR00040">
    <property type="entry name" value="HTHMERR"/>
</dbReference>
<organism evidence="3 4">
    <name type="scientific">Haloactinopolyspora alba</name>
    <dbReference type="NCBI Taxonomy" id="648780"/>
    <lineage>
        <taxon>Bacteria</taxon>
        <taxon>Bacillati</taxon>
        <taxon>Actinomycetota</taxon>
        <taxon>Actinomycetes</taxon>
        <taxon>Jiangellales</taxon>
        <taxon>Jiangellaceae</taxon>
        <taxon>Haloactinopolyspora</taxon>
    </lineage>
</organism>
<dbReference type="PANTHER" id="PTHR30204">
    <property type="entry name" value="REDOX-CYCLING DRUG-SENSING TRANSCRIPTIONAL ACTIVATOR SOXR"/>
    <property type="match status" value="1"/>
</dbReference>
<dbReference type="EMBL" id="PYGE01000004">
    <property type="protein sequence ID" value="PSL05445.1"/>
    <property type="molecule type" value="Genomic_DNA"/>
</dbReference>
<dbReference type="PROSITE" id="PS00552">
    <property type="entry name" value="HTH_MERR_1"/>
    <property type="match status" value="1"/>
</dbReference>
<name>A0A2P8E7J5_9ACTN</name>
<dbReference type="SMART" id="SM00422">
    <property type="entry name" value="HTH_MERR"/>
    <property type="match status" value="1"/>
</dbReference>
<keyword evidence="4" id="KW-1185">Reference proteome</keyword>
<evidence type="ECO:0000259" key="2">
    <source>
        <dbReference type="PROSITE" id="PS50937"/>
    </source>
</evidence>
<proteinExistence type="predicted"/>
<protein>
    <submittedName>
        <fullName evidence="3">MerR family transcriptional regulator</fullName>
    </submittedName>
</protein>
<dbReference type="Gene3D" id="1.10.1660.10">
    <property type="match status" value="1"/>
</dbReference>
<evidence type="ECO:0000313" key="3">
    <source>
        <dbReference type="EMBL" id="PSL05445.1"/>
    </source>
</evidence>
<dbReference type="PANTHER" id="PTHR30204:SF98">
    <property type="entry name" value="HTH-TYPE TRANSCRIPTIONAL REGULATOR ADHR"/>
    <property type="match status" value="1"/>
</dbReference>
<dbReference type="GO" id="GO:0003700">
    <property type="term" value="F:DNA-binding transcription factor activity"/>
    <property type="evidence" value="ECO:0007669"/>
    <property type="project" value="InterPro"/>
</dbReference>
<reference evidence="3 4" key="1">
    <citation type="submission" date="2018-03" db="EMBL/GenBank/DDBJ databases">
        <title>Genomic Encyclopedia of Archaeal and Bacterial Type Strains, Phase II (KMG-II): from individual species to whole genera.</title>
        <authorList>
            <person name="Goeker M."/>
        </authorList>
    </citation>
    <scope>NUCLEOTIDE SEQUENCE [LARGE SCALE GENOMIC DNA]</scope>
    <source>
        <strain evidence="3 4">DSM 45211</strain>
    </source>
</reference>
<dbReference type="SUPFAM" id="SSF46955">
    <property type="entry name" value="Putative DNA-binding domain"/>
    <property type="match status" value="1"/>
</dbReference>
<dbReference type="AlphaFoldDB" id="A0A2P8E7J5"/>
<sequence length="132" mass="15031">MTTPELDLPDTTTPTETIAEVAARTGVSAHTLRYYERIGLLTVPRDHAGRRLYTADDVDRVVFITRLRQTDMPIRDIQRYFTLVAEGASTEQERLELLLHHREAVQARLDALHRALDVVDYKITKYGGSARP</sequence>
<dbReference type="PROSITE" id="PS50937">
    <property type="entry name" value="HTH_MERR_2"/>
    <property type="match status" value="1"/>
</dbReference>
<accession>A0A2P8E7J5</accession>
<dbReference type="GO" id="GO:0003677">
    <property type="term" value="F:DNA binding"/>
    <property type="evidence" value="ECO:0007669"/>
    <property type="project" value="UniProtKB-KW"/>
</dbReference>
<feature type="domain" description="HTH merR-type" evidence="2">
    <location>
        <begin position="17"/>
        <end position="83"/>
    </location>
</feature>
<keyword evidence="1" id="KW-0238">DNA-binding</keyword>
<dbReference type="CDD" id="cd01109">
    <property type="entry name" value="HTH_YyaN"/>
    <property type="match status" value="1"/>
</dbReference>
<dbReference type="InterPro" id="IPR000551">
    <property type="entry name" value="MerR-type_HTH_dom"/>
</dbReference>
<gene>
    <name evidence="3" type="ORF">CLV30_104316</name>
</gene>
<dbReference type="Proteomes" id="UP000243528">
    <property type="component" value="Unassembled WGS sequence"/>
</dbReference>
<dbReference type="InterPro" id="IPR047057">
    <property type="entry name" value="MerR_fam"/>
</dbReference>
<evidence type="ECO:0000313" key="4">
    <source>
        <dbReference type="Proteomes" id="UP000243528"/>
    </source>
</evidence>
<dbReference type="RefSeq" id="WP_205740496.1">
    <property type="nucleotide sequence ID" value="NZ_ML142899.1"/>
</dbReference>
<dbReference type="Pfam" id="PF13411">
    <property type="entry name" value="MerR_1"/>
    <property type="match status" value="1"/>
</dbReference>